<dbReference type="Pfam" id="PF16677">
    <property type="entry name" value="GP3_package"/>
    <property type="match status" value="1"/>
</dbReference>
<evidence type="ECO:0000256" key="1">
    <source>
        <dbReference type="SAM" id="MobiDB-lite"/>
    </source>
</evidence>
<gene>
    <name evidence="2" type="ORF">C6Y53_06015</name>
</gene>
<accession>A0A2S0MN47</accession>
<organism evidence="2 3">
    <name type="scientific">Pukyongiella litopenaei</name>
    <dbReference type="NCBI Taxonomy" id="2605946"/>
    <lineage>
        <taxon>Bacteria</taxon>
        <taxon>Pseudomonadati</taxon>
        <taxon>Pseudomonadota</taxon>
        <taxon>Alphaproteobacteria</taxon>
        <taxon>Rhodobacterales</taxon>
        <taxon>Paracoccaceae</taxon>
        <taxon>Pukyongiella</taxon>
    </lineage>
</organism>
<sequence length="216" mass="23508">MKALRPPPPPPPRPPGPVAPPPPLAAAAKRLEFGARAPVLCSHMKTFETPEDLWQAFLDYAADVNAAPLLEEKVFASKGTVIRTKVAKMRAMTLQGFSIHAGFHRGSLNKWRNRREDLRPVIAKIEDAIYNQKFTGAAAGLLNPHFIGRALGIAEKVELQQQAAVAPPAAPEKVANLIHPDCTDEQLEAIYAAGKQPILYTQEQLEAGMPHILPAE</sequence>
<proteinExistence type="predicted"/>
<keyword evidence="3" id="KW-1185">Reference proteome</keyword>
<dbReference type="Gene3D" id="1.10.132.80">
    <property type="match status" value="1"/>
</dbReference>
<dbReference type="InterPro" id="IPR032066">
    <property type="entry name" value="GP3_package"/>
</dbReference>
<evidence type="ECO:0000313" key="2">
    <source>
        <dbReference type="EMBL" id="AVO37309.1"/>
    </source>
</evidence>
<reference evidence="3" key="1">
    <citation type="submission" date="2018-03" db="EMBL/GenBank/DDBJ databases">
        <title>Genomic analysis of the strain SH-1 isolated from shrimp intestine.</title>
        <authorList>
            <person name="Kim Y.-S."/>
            <person name="Kim S.-E."/>
            <person name="Kim K.-H."/>
        </authorList>
    </citation>
    <scope>NUCLEOTIDE SEQUENCE [LARGE SCALE GENOMIC DNA]</scope>
    <source>
        <strain evidence="3">SH-1</strain>
    </source>
</reference>
<evidence type="ECO:0000313" key="3">
    <source>
        <dbReference type="Proteomes" id="UP000237655"/>
    </source>
</evidence>
<name>A0A2S0MN47_9RHOB</name>
<dbReference type="AlphaFoldDB" id="A0A2S0MN47"/>
<protein>
    <submittedName>
        <fullName evidence="2">Uncharacterized protein</fullName>
    </submittedName>
</protein>
<feature type="region of interest" description="Disordered" evidence="1">
    <location>
        <begin position="1"/>
        <end position="21"/>
    </location>
</feature>
<dbReference type="RefSeq" id="WP_106471621.1">
    <property type="nucleotide sequence ID" value="NZ_CP027665.1"/>
</dbReference>
<dbReference type="KEGG" id="thas:C6Y53_06015"/>
<dbReference type="EMBL" id="CP027665">
    <property type="protein sequence ID" value="AVO37309.1"/>
    <property type="molecule type" value="Genomic_DNA"/>
</dbReference>
<dbReference type="Proteomes" id="UP000237655">
    <property type="component" value="Chromosome"/>
</dbReference>